<gene>
    <name evidence="1" type="primary">mat5</name>
</gene>
<dbReference type="EMBL" id="KP939040">
    <property type="protein sequence ID" value="AKR17873.1"/>
    <property type="molecule type" value="Genomic_DNA"/>
</dbReference>
<geneLocation type="chloroplast" evidence="1"/>
<dbReference type="GeneID" id="33195272"/>
<keyword evidence="1" id="KW-0150">Chloroplast</keyword>
<accession>A0A1X9GCK4</accession>
<reference evidence="1" key="1">
    <citation type="journal article" date="2017" name="J. Phycol.">
        <title>A rare case of plastid protein-coding gene duplication in the chloroplast genome of Euglena archaeoplastidiata (Euglenophyta).</title>
        <authorList>
            <person name="Bennett M.S."/>
            <person name="Shiu S.H."/>
            <person name="Triemer R.E."/>
        </authorList>
    </citation>
    <scope>NUCLEOTIDE SEQUENCE</scope>
    <source>
        <strain evidence="1">Michigan</strain>
    </source>
</reference>
<protein>
    <submittedName>
        <fullName evidence="1">Maturase</fullName>
    </submittedName>
</protein>
<sequence>MNNSKINFTRSKRIILPGIKSRDIKPLASLLSPQNIVVPMTILCMISQVSGNLKGSLIPKEIQQISSIKLYSKILTLGSNTLALSSIYSLSKTLGLELEILSLLNVNERLKFLRELQKRLIQQKGPGIISNNNERLSDPVLLSKHRKGIAMQCRSVLIGTSLFSPHEITVGIAIENISLKDIIDSSKIFWLLLGLNEEEFDFLLRKESLNCLKKLSKDNLNFEVQSISDCLKILVFYEIRNLLDFKNKIQFDYDQVILRGDDNLTLLERELGFINRSLIEFPGKVTELKYLNLEDNIIRAAIDQRKNEIIKLENIYRKVGVEPIKTNSDIRYLSKIQLKKII</sequence>
<organism evidence="1">
    <name type="scientific">Euglena archaeoplastidiata</name>
    <dbReference type="NCBI Taxonomy" id="1188008"/>
    <lineage>
        <taxon>Eukaryota</taxon>
        <taxon>Discoba</taxon>
        <taxon>Euglenozoa</taxon>
        <taxon>Euglenida</taxon>
        <taxon>Spirocuta</taxon>
        <taxon>Euglenophyceae</taxon>
        <taxon>Euglenales</taxon>
        <taxon>Euglenaceae</taxon>
        <taxon>Euglena</taxon>
    </lineage>
</organism>
<dbReference type="AlphaFoldDB" id="A0A1X9GCK4"/>
<evidence type="ECO:0000313" key="1">
    <source>
        <dbReference type="EMBL" id="AKR17873.1"/>
    </source>
</evidence>
<keyword evidence="1" id="KW-0934">Plastid</keyword>
<name>A0A1X9GCK4_9EUGL</name>
<dbReference type="RefSeq" id="YP_009389100.1">
    <property type="nucleotide sequence ID" value="NC_035156.1"/>
</dbReference>
<proteinExistence type="predicted"/>